<feature type="region of interest" description="Disordered" evidence="1">
    <location>
        <begin position="53"/>
        <end position="101"/>
    </location>
</feature>
<feature type="compositionally biased region" description="Polar residues" evidence="1">
    <location>
        <begin position="24"/>
        <end position="33"/>
    </location>
</feature>
<reference evidence="2" key="1">
    <citation type="submission" date="2015-11" db="EMBL/GenBank/DDBJ databases">
        <title>De novo transcriptome assembly of four potential Pierce s Disease insect vectors from Arizona vineyards.</title>
        <authorList>
            <person name="Tassone E.E."/>
        </authorList>
    </citation>
    <scope>NUCLEOTIDE SEQUENCE</scope>
</reference>
<accession>A0A1B6G4X7</accession>
<proteinExistence type="predicted"/>
<feature type="compositionally biased region" description="Low complexity" evidence="1">
    <location>
        <begin position="1"/>
        <end position="23"/>
    </location>
</feature>
<dbReference type="AlphaFoldDB" id="A0A1B6G4X7"/>
<feature type="compositionally biased region" description="Low complexity" evidence="1">
    <location>
        <begin position="67"/>
        <end position="92"/>
    </location>
</feature>
<evidence type="ECO:0000313" key="2">
    <source>
        <dbReference type="EMBL" id="JAS57489.1"/>
    </source>
</evidence>
<gene>
    <name evidence="2" type="ORF">g.6079</name>
</gene>
<organism evidence="2">
    <name type="scientific">Cuerna arida</name>
    <dbReference type="NCBI Taxonomy" id="1464854"/>
    <lineage>
        <taxon>Eukaryota</taxon>
        <taxon>Metazoa</taxon>
        <taxon>Ecdysozoa</taxon>
        <taxon>Arthropoda</taxon>
        <taxon>Hexapoda</taxon>
        <taxon>Insecta</taxon>
        <taxon>Pterygota</taxon>
        <taxon>Neoptera</taxon>
        <taxon>Paraneoptera</taxon>
        <taxon>Hemiptera</taxon>
        <taxon>Auchenorrhyncha</taxon>
        <taxon>Membracoidea</taxon>
        <taxon>Cicadellidae</taxon>
        <taxon>Cicadellinae</taxon>
        <taxon>Proconiini</taxon>
        <taxon>Cuerna</taxon>
    </lineage>
</organism>
<name>A0A1B6G4X7_9HEMI</name>
<feature type="non-terminal residue" evidence="2">
    <location>
        <position position="129"/>
    </location>
</feature>
<sequence>SSSLIPIPSSLTTTTASDTDPLSFSVSQSTPNSNALTCSTLLLGSLPVVASGSQQSQRTAINNSHQSSISSSLIPIPSSLTTTTASDTDPLSFSVSQSTPNSNALTCSTLLLGSLPVVASGSQQSQRTA</sequence>
<evidence type="ECO:0000256" key="1">
    <source>
        <dbReference type="SAM" id="MobiDB-lite"/>
    </source>
</evidence>
<feature type="non-terminal residue" evidence="2">
    <location>
        <position position="1"/>
    </location>
</feature>
<protein>
    <submittedName>
        <fullName evidence="2">Uncharacterized protein</fullName>
    </submittedName>
</protein>
<feature type="compositionally biased region" description="Polar residues" evidence="1">
    <location>
        <begin position="53"/>
        <end position="66"/>
    </location>
</feature>
<dbReference type="EMBL" id="GECZ01012280">
    <property type="protein sequence ID" value="JAS57489.1"/>
    <property type="molecule type" value="Transcribed_RNA"/>
</dbReference>
<feature type="region of interest" description="Disordered" evidence="1">
    <location>
        <begin position="1"/>
        <end position="33"/>
    </location>
</feature>